<proteinExistence type="predicted"/>
<dbReference type="EMBL" id="CM004468">
    <property type="protein sequence ID" value="OCT95044.1"/>
    <property type="molecule type" value="Genomic_DNA"/>
</dbReference>
<reference evidence="3" key="1">
    <citation type="journal article" date="2016" name="Nature">
        <title>Genome evolution in the allotetraploid frog Xenopus laevis.</title>
        <authorList>
            <person name="Session A.M."/>
            <person name="Uno Y."/>
            <person name="Kwon T."/>
            <person name="Chapman J.A."/>
            <person name="Toyoda A."/>
            <person name="Takahashi S."/>
            <person name="Fukui A."/>
            <person name="Hikosaka A."/>
            <person name="Suzuki A."/>
            <person name="Kondo M."/>
            <person name="van Heeringen S.J."/>
            <person name="Quigley I."/>
            <person name="Heinz S."/>
            <person name="Ogino H."/>
            <person name="Ochi H."/>
            <person name="Hellsten U."/>
            <person name="Lyons J.B."/>
            <person name="Simakov O."/>
            <person name="Putnam N."/>
            <person name="Stites J."/>
            <person name="Kuroki Y."/>
            <person name="Tanaka T."/>
            <person name="Michiue T."/>
            <person name="Watanabe M."/>
            <person name="Bogdanovic O."/>
            <person name="Lister R."/>
            <person name="Georgiou G."/>
            <person name="Paranjpe S.S."/>
            <person name="van Kruijsbergen I."/>
            <person name="Shu S."/>
            <person name="Carlson J."/>
            <person name="Kinoshita T."/>
            <person name="Ohta Y."/>
            <person name="Mawaribuchi S."/>
            <person name="Jenkins J."/>
            <person name="Grimwood J."/>
            <person name="Schmutz J."/>
            <person name="Mitros T."/>
            <person name="Mozaffari S.V."/>
            <person name="Suzuki Y."/>
            <person name="Haramoto Y."/>
            <person name="Yamamoto T.S."/>
            <person name="Takagi C."/>
            <person name="Heald R."/>
            <person name="Miller K."/>
            <person name="Haudenschild C."/>
            <person name="Kitzman J."/>
            <person name="Nakayama T."/>
            <person name="Izutsu Y."/>
            <person name="Robert J."/>
            <person name="Fortriede J."/>
            <person name="Burns K."/>
            <person name="Lotay V."/>
            <person name="Karimi K."/>
            <person name="Yasuoka Y."/>
            <person name="Dichmann D.S."/>
            <person name="Flajnik M.F."/>
            <person name="Houston D.W."/>
            <person name="Shendure J."/>
            <person name="DuPasquier L."/>
            <person name="Vize P.D."/>
            <person name="Zorn A.M."/>
            <person name="Ito M."/>
            <person name="Marcotte E.M."/>
            <person name="Wallingford J.B."/>
            <person name="Ito Y."/>
            <person name="Asashima M."/>
            <person name="Ueno N."/>
            <person name="Matsuda Y."/>
            <person name="Veenstra G.J."/>
            <person name="Fujiyama A."/>
            <person name="Harland R.M."/>
            <person name="Taira M."/>
            <person name="Rokhsar D.S."/>
        </authorList>
    </citation>
    <scope>NUCLEOTIDE SEQUENCE [LARGE SCALE GENOMIC DNA]</scope>
    <source>
        <strain evidence="3">J</strain>
    </source>
</reference>
<feature type="compositionally biased region" description="Polar residues" evidence="1">
    <location>
        <begin position="55"/>
        <end position="70"/>
    </location>
</feature>
<evidence type="ECO:0000313" key="2">
    <source>
        <dbReference type="EMBL" id="OCT95044.1"/>
    </source>
</evidence>
<dbReference type="Proteomes" id="UP000694892">
    <property type="component" value="Chromosome 2L"/>
</dbReference>
<sequence>VSSDSESDSEYSSSSLDDKMVGLKRDKNRKHSSSSTEPSMTPVVSHMKNPGGLSGSQTSFGSERGSATESSHGDLIEGYISDIPSSTTEEKITQYLKRRNAARLINGRHFFVICWKLNY</sequence>
<protein>
    <submittedName>
        <fullName evidence="2">Uncharacterized protein</fullName>
    </submittedName>
</protein>
<evidence type="ECO:0000313" key="3">
    <source>
        <dbReference type="Proteomes" id="UP000694892"/>
    </source>
</evidence>
<evidence type="ECO:0000256" key="1">
    <source>
        <dbReference type="SAM" id="MobiDB-lite"/>
    </source>
</evidence>
<gene>
    <name evidence="2" type="ORF">XELAEV_180127292mg</name>
</gene>
<organism evidence="2 3">
    <name type="scientific">Xenopus laevis</name>
    <name type="common">African clawed frog</name>
    <dbReference type="NCBI Taxonomy" id="8355"/>
    <lineage>
        <taxon>Eukaryota</taxon>
        <taxon>Metazoa</taxon>
        <taxon>Chordata</taxon>
        <taxon>Craniata</taxon>
        <taxon>Vertebrata</taxon>
        <taxon>Euteleostomi</taxon>
        <taxon>Amphibia</taxon>
        <taxon>Batrachia</taxon>
        <taxon>Anura</taxon>
        <taxon>Pipoidea</taxon>
        <taxon>Pipidae</taxon>
        <taxon>Xenopodinae</taxon>
        <taxon>Xenopus</taxon>
        <taxon>Xenopus</taxon>
    </lineage>
</organism>
<feature type="compositionally biased region" description="Basic and acidic residues" evidence="1">
    <location>
        <begin position="16"/>
        <end position="25"/>
    </location>
</feature>
<name>A0A974HYI6_XENLA</name>
<feature type="region of interest" description="Disordered" evidence="1">
    <location>
        <begin position="1"/>
        <end position="82"/>
    </location>
</feature>
<feature type="non-terminal residue" evidence="2">
    <location>
        <position position="1"/>
    </location>
</feature>
<dbReference type="AlphaFoldDB" id="A0A974HYI6"/>
<accession>A0A974HYI6</accession>